<dbReference type="Gene3D" id="3.40.50.300">
    <property type="entry name" value="P-loop containing nucleotide triphosphate hydrolases"/>
    <property type="match status" value="2"/>
</dbReference>
<feature type="domain" description="Helicase ATP-binding" evidence="6">
    <location>
        <begin position="9"/>
        <end position="302"/>
    </location>
</feature>
<dbReference type="GO" id="GO:0003678">
    <property type="term" value="F:DNA helicase activity"/>
    <property type="evidence" value="ECO:0007669"/>
    <property type="project" value="InterPro"/>
</dbReference>
<gene>
    <name evidence="7" type="primary">DDX11</name>
</gene>
<dbReference type="GO" id="GO:0016818">
    <property type="term" value="F:hydrolase activity, acting on acid anhydrides, in phosphorus-containing anhydrides"/>
    <property type="evidence" value="ECO:0007669"/>
    <property type="project" value="InterPro"/>
</dbReference>
<dbReference type="InterPro" id="IPR006554">
    <property type="entry name" value="Helicase-like_DEXD_c2"/>
</dbReference>
<dbReference type="GeneTree" id="ENSGT00950000182970"/>
<keyword evidence="2" id="KW-0378">Hydrolase</keyword>
<organism evidence="7 8">
    <name type="scientific">Homo sapiens</name>
    <name type="common">Human</name>
    <dbReference type="NCBI Taxonomy" id="9606"/>
    <lineage>
        <taxon>Eukaryota</taxon>
        <taxon>Metazoa</taxon>
        <taxon>Chordata</taxon>
        <taxon>Craniata</taxon>
        <taxon>Vertebrata</taxon>
        <taxon>Euteleostomi</taxon>
        <taxon>Mammalia</taxon>
        <taxon>Eutheria</taxon>
        <taxon>Euarchontoglires</taxon>
        <taxon>Primates</taxon>
        <taxon>Haplorrhini</taxon>
        <taxon>Catarrhini</taxon>
        <taxon>Hominidae</taxon>
        <taxon>Homo</taxon>
    </lineage>
</organism>
<dbReference type="Proteomes" id="UP000005640">
    <property type="component" value="Chromosome 12"/>
</dbReference>
<dbReference type="ExpressionAtlas" id="C9K0E8">
    <property type="expression patterns" value="baseline and differential"/>
</dbReference>
<reference evidence="7 8" key="3">
    <citation type="journal article" date="2006" name="Nature">
        <title>The finished DNA sequence of human chromosome 12.</title>
        <authorList>
            <consortium name="Baylor College of Medicine Human Genome Sequencing Center Sequence Production Team"/>
            <person name="Scherer S.E."/>
            <person name="Muzny D.M."/>
            <person name="Buhay C.J."/>
            <person name="Chen R."/>
            <person name="Cree A."/>
            <person name="Ding Y."/>
            <person name="Dugan-Rocha S."/>
            <person name="Gill R."/>
            <person name="Gunaratne P."/>
            <person name="Harris R.A."/>
            <person name="Hawes A.C."/>
            <person name="Hernandez J."/>
            <person name="Hodgson A.V."/>
            <person name="Hume J."/>
            <person name="Jackson A."/>
            <person name="Khan Z.M."/>
            <person name="Kovar-Smith C."/>
            <person name="Lewis L.R."/>
            <person name="Lozado R.J."/>
            <person name="Metzker M.L."/>
            <person name="Milosavljevic A."/>
            <person name="Miner G.R."/>
            <person name="Montgomery K.T."/>
            <person name="Morgan M.B."/>
            <person name="Nazareth L.V."/>
            <person name="Scott G."/>
            <person name="Sodergren E."/>
            <person name="Song X.Z."/>
            <person name="Steffen D."/>
            <person name="Lovering R.C."/>
            <person name="Wheeler D.A."/>
            <person name="Worley K.C."/>
            <person name="Yuan Y."/>
            <person name="Zhang Z."/>
            <person name="Adams C.Q."/>
            <person name="Ansari-Lari M.A."/>
            <person name="Ayele M."/>
            <person name="Brown M.J."/>
            <person name="Chen G."/>
            <person name="Chen Z."/>
            <person name="Clerc-Blankenburg K.P."/>
            <person name="Davis C."/>
            <person name="Delgado O."/>
            <person name="Dinh H.H."/>
            <person name="Draper H."/>
            <person name="Gonzalez-Garay M.L."/>
            <person name="Havlak P."/>
            <person name="Jackson L.R."/>
            <person name="Jacob L.S."/>
            <person name="Kelly S.H."/>
            <person name="Li L."/>
            <person name="Li Z."/>
            <person name="Liu J."/>
            <person name="Liu W."/>
            <person name="Lu J."/>
            <person name="Maheshwari M."/>
            <person name="Nguyen B.V."/>
            <person name="Okwuonu G.O."/>
            <person name="Pasternak S."/>
            <person name="Perez L.M."/>
            <person name="Plopper F.J."/>
            <person name="Santibanez J."/>
            <person name="Shen H."/>
            <person name="Tabor P.E."/>
            <person name="Verduzco D."/>
            <person name="Waldron L."/>
            <person name="Wang Q."/>
            <person name="Williams G.A."/>
            <person name="Zhang J."/>
            <person name="Zhou J."/>
            <person name="Allen C.C."/>
            <person name="Amin A.G."/>
            <person name="Anyalebechi V."/>
            <person name="Bailey M."/>
            <person name="Barbaria J.A."/>
            <person name="Bimage K.E."/>
            <person name="Bryant N.P."/>
            <person name="Burch P.E."/>
            <person name="Burkett C.E."/>
            <person name="Burrell K.L."/>
            <person name="Calderon E."/>
            <person name="Cardenas V."/>
            <person name="Carter K."/>
            <person name="Casias K."/>
            <person name="Cavazos I."/>
            <person name="Cavazos S.R."/>
            <person name="Ceasar H."/>
            <person name="Chacko J."/>
            <person name="Chan S.N."/>
            <person name="Chavez D."/>
            <person name="Christopoulos C."/>
            <person name="Chu J."/>
            <person name="Cockrell R."/>
            <person name="Cox C.D."/>
            <person name="Dang M."/>
            <person name="Dathorne S.R."/>
            <person name="David R."/>
            <person name="Davis C.M."/>
            <person name="Davy-Carroll L."/>
            <person name="Deshazo D.R."/>
            <person name="Donlin J.E."/>
            <person name="D'Souza L."/>
            <person name="Eaves K.A."/>
            <person name="Egan A."/>
            <person name="Emery-Cohen A.J."/>
            <person name="Escotto M."/>
            <person name="Flagg N."/>
            <person name="Forbes L.D."/>
            <person name="Gabisi A.M."/>
            <person name="Garza M."/>
            <person name="Hamilton C."/>
            <person name="Henderson N."/>
            <person name="Hernandez O."/>
            <person name="Hines S."/>
            <person name="Hogues M.E."/>
            <person name="Huang M."/>
            <person name="Idlebird D.G."/>
            <person name="Johnson R."/>
            <person name="Jolivet A."/>
            <person name="Jones S."/>
            <person name="Kagan R."/>
            <person name="King L.M."/>
            <person name="Leal B."/>
            <person name="Lebow H."/>
            <person name="Lee S."/>
            <person name="LeVan J.M."/>
            <person name="Lewis L.C."/>
            <person name="London P."/>
            <person name="Lorensuhewa L.M."/>
            <person name="Loulseged H."/>
            <person name="Lovett D.A."/>
            <person name="Lucier A."/>
            <person name="Lucier R.L."/>
            <person name="Ma J."/>
            <person name="Madu R.C."/>
            <person name="Mapua P."/>
            <person name="Martindale A.D."/>
            <person name="Martinez E."/>
            <person name="Massey E."/>
            <person name="Mawhiney S."/>
            <person name="Meador M.G."/>
            <person name="Mendez S."/>
            <person name="Mercado C."/>
            <person name="Mercado I.C."/>
            <person name="Merritt C.E."/>
            <person name="Miner Z.L."/>
            <person name="Minja E."/>
            <person name="Mitchell T."/>
            <person name="Mohabbat F."/>
            <person name="Mohabbat K."/>
            <person name="Montgomery B."/>
            <person name="Moore N."/>
            <person name="Morris S."/>
            <person name="Munidasa M."/>
            <person name="Ngo R.N."/>
            <person name="Nguyen N.B."/>
            <person name="Nickerson E."/>
            <person name="Nwaokelemeh O.O."/>
            <person name="Nwokenkwo S."/>
            <person name="Obregon M."/>
            <person name="Oguh M."/>
            <person name="Oragunye N."/>
            <person name="Oviedo R.J."/>
            <person name="Parish B.J."/>
            <person name="Parker D.N."/>
            <person name="Parrish J."/>
            <person name="Parks K.L."/>
            <person name="Paul H.A."/>
            <person name="Payton B.A."/>
            <person name="Perez A."/>
            <person name="Perrin W."/>
            <person name="Pickens A."/>
            <person name="Primus E.L."/>
            <person name="Pu L.L."/>
            <person name="Puazo M."/>
            <person name="Quiles M.M."/>
            <person name="Quiroz J.B."/>
            <person name="Rabata D."/>
            <person name="Reeves K."/>
            <person name="Ruiz S.J."/>
            <person name="Shao H."/>
            <person name="Sisson I."/>
            <person name="Sonaike T."/>
            <person name="Sorelle R.P."/>
            <person name="Sutton A.E."/>
            <person name="Svatek A.F."/>
            <person name="Svetz L.A."/>
            <person name="Tamerisa K.S."/>
            <person name="Taylor T.R."/>
            <person name="Teague B."/>
            <person name="Thomas N."/>
            <person name="Thorn R.D."/>
            <person name="Trejos Z.Y."/>
            <person name="Trevino B.K."/>
            <person name="Ukegbu O.N."/>
            <person name="Urban J.B."/>
            <person name="Vasquez L.I."/>
            <person name="Vera V.A."/>
            <person name="Villasana D.M."/>
            <person name="Wang L."/>
            <person name="Ward-Moore S."/>
            <person name="Warren J.T."/>
            <person name="Wei X."/>
            <person name="White F."/>
            <person name="Williamson A.L."/>
            <person name="Wleczyk R."/>
            <person name="Wooden H.S."/>
            <person name="Wooden S.H."/>
            <person name="Yen J."/>
            <person name="Yoon L."/>
            <person name="Yoon V."/>
            <person name="Zorrilla S.E."/>
            <person name="Nelson D."/>
            <person name="Kucherlapati R."/>
            <person name="Weinstock G."/>
            <person name="Gibbs R.A."/>
            <person name="null."/>
        </authorList>
    </citation>
    <scope>NUCLEOTIDE SEQUENCE [LARGE SCALE GENOMIC DNA]</scope>
</reference>
<evidence type="ECO:0007829" key="11">
    <source>
        <dbReference type="PubMed" id="18669648"/>
    </source>
</evidence>
<keyword evidence="4" id="KW-0175">Coiled coil</keyword>
<evidence type="ECO:0000313" key="8">
    <source>
        <dbReference type="Proteomes" id="UP000005640"/>
    </source>
</evidence>
<evidence type="ECO:0000259" key="6">
    <source>
        <dbReference type="PROSITE" id="PS51193"/>
    </source>
</evidence>
<feature type="region of interest" description="Disordered" evidence="5">
    <location>
        <begin position="260"/>
        <end position="302"/>
    </location>
</feature>
<evidence type="ECO:0007829" key="10">
    <source>
        <dbReference type="ProteomicsDB" id="C9K0E8"/>
    </source>
</evidence>
<evidence type="ECO:0000256" key="3">
    <source>
        <dbReference type="ARBA" id="ARBA00022840"/>
    </source>
</evidence>
<keyword evidence="3" id="KW-0067">ATP-binding</keyword>
<dbReference type="FunFam" id="3.40.50.300:FF:003220">
    <property type="entry name" value="ATP-dependent DNA helicase DDX11"/>
    <property type="match status" value="1"/>
</dbReference>
<reference evidence="7" key="6">
    <citation type="submission" date="2025-08" db="UniProtKB">
        <authorList>
            <consortium name="Ensembl"/>
        </authorList>
    </citation>
    <scope>IDENTIFICATION</scope>
</reference>
<dbReference type="Pfam" id="PF06733">
    <property type="entry name" value="DEAD_2"/>
    <property type="match status" value="1"/>
</dbReference>
<feature type="non-terminal residue" evidence="7">
    <location>
        <position position="302"/>
    </location>
</feature>
<dbReference type="AlphaFoldDB" id="C9K0E8"/>
<reference evidence="7 8" key="1">
    <citation type="journal article" date="2001" name="Nature">
        <title>Initial sequencing and analysis of the human genome.</title>
        <authorList>
            <consortium name="International Human Genome Sequencing Consortium"/>
            <person name="Lander E.S."/>
            <person name="Linton L.M."/>
            <person name="Birren B."/>
            <person name="Nusbaum C."/>
            <person name="Zody M.C."/>
            <person name="Baldwin J."/>
            <person name="Devon K."/>
            <person name="Dewar K."/>
            <person name="Doyle M."/>
            <person name="FitzHugh W."/>
            <person name="Funke R."/>
            <person name="Gage D."/>
            <person name="Harris K."/>
            <person name="Heaford A."/>
            <person name="Howland J."/>
            <person name="Kann L."/>
            <person name="Lehoczky J."/>
            <person name="LeVine R."/>
            <person name="McEwan P."/>
            <person name="McKernan K."/>
            <person name="Meldrim J."/>
            <person name="Mesirov J.P."/>
            <person name="Miranda C."/>
            <person name="Morris W."/>
            <person name="Naylor J."/>
            <person name="Raymond C."/>
            <person name="Rosetti M."/>
            <person name="Santos R."/>
            <person name="Sheridan A."/>
            <person name="Sougnez C."/>
            <person name="Stange-Thomann N."/>
            <person name="Stojanovic N."/>
            <person name="Subramanian A."/>
            <person name="Wyman D."/>
            <person name="Rogers J."/>
            <person name="Sulston J."/>
            <person name="Ainscough R."/>
            <person name="Beck S."/>
            <person name="Bentley D."/>
            <person name="Burton J."/>
            <person name="Clee C."/>
            <person name="Carter N."/>
            <person name="Coulson A."/>
            <person name="Deadman R."/>
            <person name="Deloukas P."/>
            <person name="Dunham A."/>
            <person name="Dunham I."/>
            <person name="Durbin R."/>
            <person name="French L."/>
            <person name="Grafham D."/>
            <person name="Gregory S."/>
            <person name="Hubbard T."/>
            <person name="Humphray S."/>
            <person name="Hunt A."/>
            <person name="Jones M."/>
            <person name="Lloyd C."/>
            <person name="McMurray A."/>
            <person name="Matthews L."/>
            <person name="Mercer S."/>
            <person name="Milne S."/>
            <person name="Mullikin J.C."/>
            <person name="Mungall A."/>
            <person name="Plumb R."/>
            <person name="Ross M."/>
            <person name="Shownkeen R."/>
            <person name="Sims S."/>
            <person name="Waterston R.H."/>
            <person name="Wilson R.K."/>
            <person name="Hillier L.W."/>
            <person name="McPherson J.D."/>
            <person name="Marra M.A."/>
            <person name="Mardis E.R."/>
            <person name="Fulton L.A."/>
            <person name="Chinwalla A.T."/>
            <person name="Pepin K.H."/>
            <person name="Gish W.R."/>
            <person name="Chissoe S.L."/>
            <person name="Wendl M.C."/>
            <person name="Delehaunty K.D."/>
            <person name="Miner T.L."/>
            <person name="Delehaunty A."/>
            <person name="Kramer J.B."/>
            <person name="Cook L.L."/>
            <person name="Fulton R.S."/>
            <person name="Johnson D.L."/>
            <person name="Minx P.J."/>
            <person name="Clifton S.W."/>
            <person name="Hawkins T."/>
            <person name="Branscomb E."/>
            <person name="Predki P."/>
            <person name="Richardson P."/>
            <person name="Wenning S."/>
            <person name="Slezak T."/>
            <person name="Doggett N."/>
            <person name="Cheng J.F."/>
            <person name="Olsen A."/>
            <person name="Lucas S."/>
            <person name="Elkin C."/>
            <person name="Uberbacher E."/>
            <person name="Frazier M."/>
            <person name="Gibbs R.A."/>
            <person name="Muzny D.M."/>
            <person name="Scherer S.E."/>
            <person name="Bouck J.B."/>
            <person name="Sodergren E.J."/>
            <person name="Worley K.C."/>
            <person name="Rives C.M."/>
            <person name="Gorrell J.H."/>
            <person name="Metzker M.L."/>
            <person name="Naylor S.L."/>
            <person name="Kucherlapati R.S."/>
            <person name="Nelson D.L."/>
            <person name="Weinstock G.M."/>
            <person name="Sakaki Y."/>
            <person name="Fujiyama A."/>
            <person name="Hattori M."/>
            <person name="Yada T."/>
            <person name="Toyoda A."/>
            <person name="Itoh T."/>
            <person name="Kawagoe C."/>
            <person name="Watanabe H."/>
            <person name="Totoki Y."/>
            <person name="Taylor T."/>
            <person name="Weissenbach J."/>
            <person name="Heilig R."/>
            <person name="Saurin W."/>
            <person name="Artiguenave F."/>
            <person name="Brottier P."/>
            <person name="Bruls T."/>
            <person name="Pelletier E."/>
            <person name="Robert C."/>
            <person name="Wincker P."/>
            <person name="Smith D.R."/>
            <person name="Doucette-Stamm L."/>
            <person name="Rubenfield M."/>
            <person name="Weinstock K."/>
            <person name="Lee H.M."/>
            <person name="Dubois J."/>
            <person name="Rosenthal A."/>
            <person name="Platzer M."/>
            <person name="Nyakatura G."/>
            <person name="Taudien S."/>
            <person name="Rump A."/>
            <person name="Yang H."/>
            <person name="Yu J."/>
            <person name="Wang J."/>
            <person name="Huang G."/>
            <person name="Gu J."/>
            <person name="Hood L."/>
            <person name="Rowen L."/>
            <person name="Madan A."/>
            <person name="Qin S."/>
            <person name="Davis R.W."/>
            <person name="Federspiel N.A."/>
            <person name="Abola A.P."/>
            <person name="Proctor M.J."/>
            <person name="Myers R.M."/>
            <person name="Schmutz J."/>
            <person name="Dickson M."/>
            <person name="Grimwood J."/>
            <person name="Cox D.R."/>
            <person name="Olson M.V."/>
            <person name="Kaul R."/>
            <person name="Raymond C."/>
            <person name="Shimizu N."/>
            <person name="Kawasaki K."/>
            <person name="Minoshima S."/>
            <person name="Evans G.A."/>
            <person name="Athanasiou M."/>
            <person name="Schultz R."/>
            <person name="Roe B.A."/>
            <person name="Chen F."/>
            <person name="Pan H."/>
            <person name="Ramser J."/>
            <person name="Lehrach H."/>
            <person name="Reinhardt R."/>
            <person name="McCombie W.R."/>
            <person name="de la Bastide M."/>
            <person name="Dedhia N."/>
            <person name="Blocker H."/>
            <person name="Hornischer K."/>
            <person name="Nordsiek G."/>
            <person name="Agarwala R."/>
            <person name="Aravind L."/>
            <person name="Bailey J.A."/>
            <person name="Bateman A."/>
            <person name="Batzoglou S."/>
            <person name="Birney E."/>
            <person name="Bork P."/>
            <person name="Brown D.G."/>
            <person name="Burge C.B."/>
            <person name="Cerutti L."/>
            <person name="Chen H.C."/>
            <person name="Church D."/>
            <person name="Clamp M."/>
            <person name="Copley R.R."/>
            <person name="Doerks T."/>
            <person name="Eddy S.R."/>
            <person name="Eichler E.E."/>
            <person name="Furey T.S."/>
            <person name="Galagan J."/>
            <person name="Gilbert J.G."/>
            <person name="Harmon C."/>
            <person name="Hayashizaki Y."/>
            <person name="Haussler D."/>
            <person name="Hermjakob H."/>
            <person name="Hokamp K."/>
            <person name="Jang W."/>
            <person name="Johnson L.S."/>
            <person name="Jones T.A."/>
            <person name="Kasif S."/>
            <person name="Kaspryzk A."/>
            <person name="Kennedy S."/>
            <person name="Kent W.J."/>
            <person name="Kitts P."/>
            <person name="Koonin E.V."/>
            <person name="Korf I."/>
            <person name="Kulp D."/>
            <person name="Lancet D."/>
            <person name="Lowe T.M."/>
            <person name="McLysaght A."/>
            <person name="Mikkelsen T."/>
            <person name="Moran J.V."/>
            <person name="Mulder N."/>
            <person name="Pollara V.J."/>
            <person name="Ponting C.P."/>
            <person name="Schuler G."/>
            <person name="Schultz J."/>
            <person name="Slater G."/>
            <person name="Smit A.F."/>
            <person name="Stupka E."/>
            <person name="Szustakowski J."/>
            <person name="Thierry-Mieg D."/>
            <person name="Thierry-Mieg J."/>
            <person name="Wagner L."/>
            <person name="Wallis J."/>
            <person name="Wheeler R."/>
            <person name="Williams A."/>
            <person name="Wolf Y.I."/>
            <person name="Wolfe K.H."/>
            <person name="Yang S.P."/>
            <person name="Yeh R.F."/>
            <person name="Collins F."/>
            <person name="Guyer M.S."/>
            <person name="Peterson J."/>
            <person name="Felsenfeld A."/>
            <person name="Wetterstrand K.A."/>
            <person name="Patrinos A."/>
            <person name="Morgan M.J."/>
            <person name="de Jong P."/>
            <person name="Catanese J.J."/>
            <person name="Osoegawa K."/>
            <person name="Shizuya H."/>
            <person name="Choi S."/>
            <person name="Chen Y.J."/>
        </authorList>
    </citation>
    <scope>NUCLEOTIDE SEQUENCE [LARGE SCALE GENOMIC DNA]</scope>
</reference>
<dbReference type="OpenTargets" id="ENSG00000013573"/>
<accession>C9K0E8</accession>
<dbReference type="PANTHER" id="PTHR11472:SF41">
    <property type="entry name" value="ATP-DEPENDENT DNA HELICASE DDX11-RELATED"/>
    <property type="match status" value="1"/>
</dbReference>
<reference evidence="12" key="5">
    <citation type="journal article" date="2013" name="J. Proteome Res.">
        <title>Toward a comprehensive characterization of a human cancer cell phosphoproteome.</title>
        <authorList>
            <person name="Zhou H."/>
            <person name="Di Palma S."/>
            <person name="Preisinger C."/>
            <person name="Peng M."/>
            <person name="Polat A.N."/>
            <person name="Heck A.J."/>
            <person name="Mohammed S."/>
        </authorList>
    </citation>
    <scope>IDENTIFICATION BY MASS SPECTROMETRY [LARGE SCALE ANALYSIS]</scope>
</reference>
<reference evidence="11" key="4">
    <citation type="journal article" date="2008" name="Proc. Natl. Acad. Sci. U.S.A.">
        <title>A quantitative atlas of mitotic phosphorylation.</title>
        <authorList>
            <person name="Dephoure N."/>
            <person name="Zhou C."/>
            <person name="Villen J."/>
            <person name="Beausoleil S.A."/>
            <person name="Bakalarski C.E."/>
            <person name="Elledge S.J."/>
            <person name="Gygi S.P."/>
        </authorList>
    </citation>
    <scope>IDENTIFICATION BY MASS SPECTROMETRY [LARGE SCALE ANALYSIS]</scope>
</reference>
<dbReference type="GO" id="GO:0003677">
    <property type="term" value="F:DNA binding"/>
    <property type="evidence" value="ECO:0007669"/>
    <property type="project" value="InterPro"/>
</dbReference>
<dbReference type="InterPro" id="IPR010614">
    <property type="entry name" value="RAD3-like_helicase_DEAD"/>
</dbReference>
<dbReference type="GO" id="GO:0005654">
    <property type="term" value="C:nucleoplasm"/>
    <property type="evidence" value="ECO:0000314"/>
    <property type="project" value="HPA"/>
</dbReference>
<dbReference type="HGNC" id="HGNC:2736">
    <property type="gene designation" value="DDX11"/>
</dbReference>
<dbReference type="InterPro" id="IPR014013">
    <property type="entry name" value="Helic_SF1/SF2_ATP-bd_DinG/Rad3"/>
</dbReference>
<feature type="coiled-coil region" evidence="4">
    <location>
        <begin position="120"/>
        <end position="151"/>
    </location>
</feature>
<evidence type="ECO:0000256" key="2">
    <source>
        <dbReference type="ARBA" id="ARBA00022801"/>
    </source>
</evidence>
<proteinExistence type="evidence at protein level"/>
<dbReference type="OrthoDB" id="267079at2759"/>
<dbReference type="MassIVE" id="C9K0E8"/>
<dbReference type="Antibodypedia" id="24573">
    <property type="antibodies" value="244 antibodies from 25 providers"/>
</dbReference>
<dbReference type="InterPro" id="IPR027417">
    <property type="entry name" value="P-loop_NTPase"/>
</dbReference>
<evidence type="ECO:0000256" key="1">
    <source>
        <dbReference type="ARBA" id="ARBA00022741"/>
    </source>
</evidence>
<dbReference type="EMBL" id="AC008013">
    <property type="status" value="NOT_ANNOTATED_CDS"/>
    <property type="molecule type" value="Genomic_DNA"/>
</dbReference>
<dbReference type="SMART" id="SM00488">
    <property type="entry name" value="DEXDc2"/>
    <property type="match status" value="1"/>
</dbReference>
<dbReference type="Ensembl" id="ENST00000438391.6">
    <property type="protein sequence ID" value="ENSP00000407646.2"/>
    <property type="gene ID" value="ENSG00000013573.18"/>
</dbReference>
<evidence type="ECO:0007829" key="12">
    <source>
        <dbReference type="PubMed" id="23186163"/>
    </source>
</evidence>
<keyword evidence="1" id="KW-0547">Nucleotide-binding</keyword>
<dbReference type="VEuPathDB" id="HostDB:ENSG00000013573"/>
<protein>
    <submittedName>
        <fullName evidence="7">DEAD/H-box helicase 11</fullName>
    </submittedName>
</protein>
<sequence length="302" mass="34649">MANETQKVGAIHFPFPFTPYSIQEDFMAELYRVLEAGKIGIFESPTGTGKSLSLICGALSWLRDFEQKKREEEARLLETGTGPLHDEKDESLCLSSSCEGAAGTPRPAGEPAWVTQFVQKKEERDLVDRLKRQEEEERENLLRLSREMLETGPEAERLEQLESGEEELVLAEYESDEEKKVASRVDEDEDDLEEEHITKIYYCSRTHSQLAQFVHEVKKSPFGKDVRLVSLGSRQNLCVNEDVKSLGSVQLINDRCVDMQRSRHEKKKGAEEEKPKRRRQEKQAACPFYNHEQMGLLRDEAL</sequence>
<evidence type="ECO:0000256" key="5">
    <source>
        <dbReference type="SAM" id="MobiDB-lite"/>
    </source>
</evidence>
<dbReference type="InterPro" id="IPR045028">
    <property type="entry name" value="DinG/Rad3-like"/>
</dbReference>
<keyword evidence="9 10" id="KW-1267">Proteomics identification</keyword>
<dbReference type="UCSC" id="uc058mlc.1">
    <property type="organism name" value="human"/>
</dbReference>
<evidence type="ECO:0007829" key="9">
    <source>
        <dbReference type="PeptideAtlas" id="C9K0E8"/>
    </source>
</evidence>
<keyword evidence="8" id="KW-1185">Reference proteome</keyword>
<dbReference type="ProteomicsDB" id="12534"/>
<reference evidence="7 8" key="2">
    <citation type="journal article" date="2004" name="Nature">
        <title>Finishing the euchromatic sequence of the human genome.</title>
        <authorList>
            <consortium name="International Human Genome Sequencing Consortium"/>
        </authorList>
    </citation>
    <scope>NUCLEOTIDE SEQUENCE [LARGE SCALE GENOMIC DNA]</scope>
</reference>
<dbReference type="PANTHER" id="PTHR11472">
    <property type="entry name" value="DNA REPAIR DEAD HELICASE RAD3/XP-D SUBFAMILY MEMBER"/>
    <property type="match status" value="1"/>
</dbReference>
<dbReference type="Bgee" id="ENSG00000013573">
    <property type="expression patterns" value="Expressed in lower esophagus mucosa and 131 other cell types or tissues"/>
</dbReference>
<evidence type="ECO:0000313" key="7">
    <source>
        <dbReference type="Ensembl" id="ENSP00000407646.2"/>
    </source>
</evidence>
<reference evidence="7" key="7">
    <citation type="submission" date="2025-09" db="UniProtKB">
        <authorList>
            <consortium name="Ensembl"/>
        </authorList>
    </citation>
    <scope>IDENTIFICATION</scope>
</reference>
<dbReference type="Ensembl" id="ENST00000438391.6">
    <property type="protein sequence ID" value="ENSP00000407646.2"/>
    <property type="gene ID" value="ENSG00000013573.17"/>
</dbReference>
<dbReference type="GO" id="GO:0005524">
    <property type="term" value="F:ATP binding"/>
    <property type="evidence" value="ECO:0007669"/>
    <property type="project" value="UniProtKB-KW"/>
</dbReference>
<evidence type="ECO:0000256" key="4">
    <source>
        <dbReference type="SAM" id="Coils"/>
    </source>
</evidence>
<feature type="compositionally biased region" description="Basic and acidic residues" evidence="5">
    <location>
        <begin position="260"/>
        <end position="275"/>
    </location>
</feature>
<dbReference type="PROSITE" id="PS51193">
    <property type="entry name" value="HELICASE_ATP_BIND_2"/>
    <property type="match status" value="1"/>
</dbReference>
<name>C9K0E8_HUMAN</name>
<dbReference type="GO" id="GO:0005730">
    <property type="term" value="C:nucleolus"/>
    <property type="evidence" value="ECO:0000314"/>
    <property type="project" value="HPA"/>
</dbReference>
<dbReference type="SUPFAM" id="SSF52540">
    <property type="entry name" value="P-loop containing nucleoside triphosphate hydrolases"/>
    <property type="match status" value="1"/>
</dbReference>